<evidence type="ECO:0000256" key="5">
    <source>
        <dbReference type="SAM" id="MobiDB-lite"/>
    </source>
</evidence>
<dbReference type="Pfam" id="PF14306">
    <property type="entry name" value="PUA_2"/>
    <property type="match status" value="1"/>
</dbReference>
<dbReference type="GO" id="GO:0004020">
    <property type="term" value="F:adenylylsulfate kinase activity"/>
    <property type="evidence" value="ECO:0007669"/>
    <property type="project" value="TreeGrafter"/>
</dbReference>
<evidence type="ECO:0000256" key="2">
    <source>
        <dbReference type="ARBA" id="ARBA00022679"/>
    </source>
</evidence>
<evidence type="ECO:0000256" key="3">
    <source>
        <dbReference type="ARBA" id="ARBA00022741"/>
    </source>
</evidence>
<evidence type="ECO:0000313" key="7">
    <source>
        <dbReference type="EMBL" id="OAY76075.1"/>
    </source>
</evidence>
<organism evidence="7 8">
    <name type="scientific">Ananas comosus</name>
    <name type="common">Pineapple</name>
    <name type="synonym">Ananas ananas</name>
    <dbReference type="NCBI Taxonomy" id="4615"/>
    <lineage>
        <taxon>Eukaryota</taxon>
        <taxon>Viridiplantae</taxon>
        <taxon>Streptophyta</taxon>
        <taxon>Embryophyta</taxon>
        <taxon>Tracheophyta</taxon>
        <taxon>Spermatophyta</taxon>
        <taxon>Magnoliopsida</taxon>
        <taxon>Liliopsida</taxon>
        <taxon>Poales</taxon>
        <taxon>Bromeliaceae</taxon>
        <taxon>Bromelioideae</taxon>
        <taxon>Ananas</taxon>
    </lineage>
</organism>
<dbReference type="AlphaFoldDB" id="A0A199VH26"/>
<dbReference type="SUPFAM" id="SSF88697">
    <property type="entry name" value="PUA domain-like"/>
    <property type="match status" value="1"/>
</dbReference>
<evidence type="ECO:0000313" key="8">
    <source>
        <dbReference type="Proteomes" id="UP000092600"/>
    </source>
</evidence>
<name>A0A199VH26_ANACO</name>
<evidence type="ECO:0000256" key="1">
    <source>
        <dbReference type="ARBA" id="ARBA00004678"/>
    </source>
</evidence>
<gene>
    <name evidence="7" type="ORF">ACMD2_05890</name>
</gene>
<sequence>MASMATSFSKSPSSTHACPNSSKPYLRSRPYVTLPNLSAPLATQRIRAAAAPPAAAPGAAAAARPISCSLIEPDGGKLVDLVVAEGAAREAKRREAEACPRVRLNRVDVEWVHVLSEGWASPLRGFMREAEFLQTLHFNSLRLADGSLVNMSVPIVLAIDDAQKRAIGDRRKVALVDPNTNKPIAILSE</sequence>
<proteinExistence type="predicted"/>
<keyword evidence="3" id="KW-0547">Nucleotide-binding</keyword>
<dbReference type="Gene3D" id="3.10.400.10">
    <property type="entry name" value="Sulfate adenylyltransferase"/>
    <property type="match status" value="1"/>
</dbReference>
<feature type="region of interest" description="Disordered" evidence="5">
    <location>
        <begin position="1"/>
        <end position="22"/>
    </location>
</feature>
<feature type="domain" description="ATP-sulfurylase PUA-like" evidence="6">
    <location>
        <begin position="71"/>
        <end position="188"/>
    </location>
</feature>
<dbReference type="GO" id="GO:0005524">
    <property type="term" value="F:ATP binding"/>
    <property type="evidence" value="ECO:0007669"/>
    <property type="project" value="UniProtKB-KW"/>
</dbReference>
<dbReference type="PANTHER" id="PTHR11055:SF37">
    <property type="entry name" value="ATP SULFURYLASE 2"/>
    <property type="match status" value="1"/>
</dbReference>
<reference evidence="7 8" key="1">
    <citation type="journal article" date="2016" name="DNA Res.">
        <title>The draft genome of MD-2 pineapple using hybrid error correction of long reads.</title>
        <authorList>
            <person name="Redwan R.M."/>
            <person name="Saidin A."/>
            <person name="Kumar S.V."/>
        </authorList>
    </citation>
    <scope>NUCLEOTIDE SEQUENCE [LARGE SCALE GENOMIC DNA]</scope>
    <source>
        <strain evidence="8">cv. MD2</strain>
        <tissue evidence="7">Leaf</tissue>
    </source>
</reference>
<dbReference type="InterPro" id="IPR025980">
    <property type="entry name" value="ATP-Sase_PUA-like_dom"/>
</dbReference>
<protein>
    <submittedName>
        <fullName evidence="7">ATP-sulfurylase 3, chloroplastic</fullName>
    </submittedName>
</protein>
<keyword evidence="4" id="KW-0067">ATP-binding</keyword>
<dbReference type="EMBL" id="LSRQ01001921">
    <property type="protein sequence ID" value="OAY76075.1"/>
    <property type="molecule type" value="Genomic_DNA"/>
</dbReference>
<keyword evidence="2" id="KW-0808">Transferase</keyword>
<comment type="pathway">
    <text evidence="1">Sulfur metabolism.</text>
</comment>
<evidence type="ECO:0000259" key="6">
    <source>
        <dbReference type="Pfam" id="PF14306"/>
    </source>
</evidence>
<evidence type="ECO:0000256" key="4">
    <source>
        <dbReference type="ARBA" id="ARBA00022840"/>
    </source>
</evidence>
<comment type="caution">
    <text evidence="7">The sequence shown here is derived from an EMBL/GenBank/DDBJ whole genome shotgun (WGS) entry which is preliminary data.</text>
</comment>
<dbReference type="GO" id="GO:0000103">
    <property type="term" value="P:sulfate assimilation"/>
    <property type="evidence" value="ECO:0007669"/>
    <property type="project" value="TreeGrafter"/>
</dbReference>
<dbReference type="Proteomes" id="UP000092600">
    <property type="component" value="Unassembled WGS sequence"/>
</dbReference>
<dbReference type="PANTHER" id="PTHR11055">
    <property type="entry name" value="BIFUNCTIONAL 3'-PHOSPHOADENOSINE 5'-PHOSPHOSULFATE SYNTHASE"/>
    <property type="match status" value="1"/>
</dbReference>
<accession>A0A199VH26</accession>
<dbReference type="STRING" id="4615.A0A199VH26"/>
<dbReference type="InterPro" id="IPR015947">
    <property type="entry name" value="PUA-like_sf"/>
</dbReference>